<gene>
    <name evidence="1" type="ORF">MML48_2g00017788</name>
</gene>
<name>A0ACB9TIL3_HOLOL</name>
<dbReference type="Proteomes" id="UP001056778">
    <property type="component" value="Chromosome 2"/>
</dbReference>
<reference evidence="1" key="1">
    <citation type="submission" date="2022-04" db="EMBL/GenBank/DDBJ databases">
        <title>Chromosome-scale genome assembly of Holotrichia oblita Faldermann.</title>
        <authorList>
            <person name="Rongchong L."/>
        </authorList>
    </citation>
    <scope>NUCLEOTIDE SEQUENCE</scope>
    <source>
        <strain evidence="1">81SQS9</strain>
    </source>
</reference>
<comment type="caution">
    <text evidence="1">The sequence shown here is derived from an EMBL/GenBank/DDBJ whole genome shotgun (WGS) entry which is preliminary data.</text>
</comment>
<protein>
    <submittedName>
        <fullName evidence="1">Zinc finger protein</fullName>
    </submittedName>
</protein>
<evidence type="ECO:0000313" key="2">
    <source>
        <dbReference type="Proteomes" id="UP001056778"/>
    </source>
</evidence>
<evidence type="ECO:0000313" key="1">
    <source>
        <dbReference type="EMBL" id="KAI4466701.1"/>
    </source>
</evidence>
<sequence length="522" mass="60012">MHAQYQPIIKIICIKGSISNIKKITVILALNNKTLTMTDIFELICRTCLKPNKQLHNIFTHSTNNNLISDLIMDCTPMRVAVNDGFPTNACDDCIGKLNSFNDFKTMVTESDVKLHQLYKNNVFETHDGCDDNRTEISSAIKPELNELESVNGNCDINESKPVLSDPLDVNNINDNESASNNCTIESEEVITKEEPSIQPELNLEVAGDAGYLNDDEGAEEPGKNTKFKSSKNVNEKQVELLNNEDYNKIMAMGLTKKQKQNMTVFCPDCNKTFKFRYFVDVHAHVHTGNLLFKCEKCDRRFPKRTVLTQHMKSHIETKDFQCEECSRAFKTIHLLRAHKQTHVNERPFKCHLCSKAFKLNATLRNHVRVHLNEKTHVCEMCGKRFVDAGSLRTHKQNHEMTRLNKSIPCEICGKTYSNKRSAQKHITRQHNGKRPYVCDQCGRSFFDMKTLKQHSLIHTGEKPYSCRLCGKKFRQQGCVSQHMRIHTGETPHICRHCTARFKHSHHLRSHIKVHHKDQVDK</sequence>
<dbReference type="EMBL" id="CM043016">
    <property type="protein sequence ID" value="KAI4466701.1"/>
    <property type="molecule type" value="Genomic_DNA"/>
</dbReference>
<accession>A0ACB9TIL3</accession>
<proteinExistence type="predicted"/>
<organism evidence="1 2">
    <name type="scientific">Holotrichia oblita</name>
    <name type="common">Chafer beetle</name>
    <dbReference type="NCBI Taxonomy" id="644536"/>
    <lineage>
        <taxon>Eukaryota</taxon>
        <taxon>Metazoa</taxon>
        <taxon>Ecdysozoa</taxon>
        <taxon>Arthropoda</taxon>
        <taxon>Hexapoda</taxon>
        <taxon>Insecta</taxon>
        <taxon>Pterygota</taxon>
        <taxon>Neoptera</taxon>
        <taxon>Endopterygota</taxon>
        <taxon>Coleoptera</taxon>
        <taxon>Polyphaga</taxon>
        <taxon>Scarabaeiformia</taxon>
        <taxon>Scarabaeidae</taxon>
        <taxon>Melolonthinae</taxon>
        <taxon>Holotrichia</taxon>
    </lineage>
</organism>
<keyword evidence="2" id="KW-1185">Reference proteome</keyword>